<dbReference type="Proteomes" id="UP000001058">
    <property type="component" value="Unassembled WGS sequence"/>
</dbReference>
<organism evidence="4">
    <name type="scientific">Volvox carteri f. nagariensis</name>
    <dbReference type="NCBI Taxonomy" id="3068"/>
    <lineage>
        <taxon>Eukaryota</taxon>
        <taxon>Viridiplantae</taxon>
        <taxon>Chlorophyta</taxon>
        <taxon>core chlorophytes</taxon>
        <taxon>Chlorophyceae</taxon>
        <taxon>CS clade</taxon>
        <taxon>Chlamydomonadales</taxon>
        <taxon>Volvocaceae</taxon>
        <taxon>Volvox</taxon>
    </lineage>
</organism>
<dbReference type="OrthoDB" id="536599at2759"/>
<feature type="domain" description="Pherophorin" evidence="2">
    <location>
        <begin position="44"/>
        <end position="116"/>
    </location>
</feature>
<accession>D8TRL6</accession>
<keyword evidence="1" id="KW-0732">Signal</keyword>
<gene>
    <name evidence="3" type="primary">phV31</name>
    <name evidence="3" type="ORF">VOLCADRAFT_104151</name>
</gene>
<dbReference type="PROSITE" id="PS51257">
    <property type="entry name" value="PROKAR_LIPOPROTEIN"/>
    <property type="match status" value="1"/>
</dbReference>
<name>D8TRL6_VOLCA</name>
<proteinExistence type="predicted"/>
<dbReference type="GeneID" id="9623685"/>
<dbReference type="InterPro" id="IPR024616">
    <property type="entry name" value="Pherophorin"/>
</dbReference>
<feature type="chain" id="PRO_5003123804" evidence="1">
    <location>
        <begin position="28"/>
        <end position="474"/>
    </location>
</feature>
<keyword evidence="4" id="KW-1185">Reference proteome</keyword>
<sequence>MTGCLRRAAGALLLLAGCLSLVPAGWALDVDYTPETTAEALATFPYCKCNDYRTRASPYRLRLSGASKNTAGTLAKICYTIDMPGCYDDTNECCKLIYQRLEKIELEVKSACQKDVKQPPQSTCDCLSPFIDNHSRWRFRFQESEVVGNLTVFIFTLSVDPSSQCIPVTYRAGDCCNQAMDGVSLALQPSYSGLVHYAKVYTYDGMEIGVKTGHTAYGGLGITLPKVLYTTDIPSGQFYTFEIAFSTSNWADTTKLPCRVSAFTPGLPSCDYSIHGWQTVPGNPSAILPPNELTAGCCPEGIVSFCSERINSTCNPRLTDSPFRLNYVNTSQEPAITETTLSFQISAQPVTNPLGPQEGLPDCSGMTLQSVKMYMADTAVAAVKGIVLSSGVLSYSVGKDATGAYVDVEVPSSRSGLGRLLIVLSGLFNQTDVCAYKVGQYSVCNYVFKGASGSCCAMGDVPVATTQRSIVTYG</sequence>
<evidence type="ECO:0000313" key="3">
    <source>
        <dbReference type="EMBL" id="EFJ49915.1"/>
    </source>
</evidence>
<dbReference type="AlphaFoldDB" id="D8TRL6"/>
<evidence type="ECO:0000259" key="2">
    <source>
        <dbReference type="Pfam" id="PF12499"/>
    </source>
</evidence>
<dbReference type="RefSeq" id="XP_002948980.1">
    <property type="nucleotide sequence ID" value="XM_002948934.1"/>
</dbReference>
<dbReference type="EMBL" id="GL378333">
    <property type="protein sequence ID" value="EFJ49915.1"/>
    <property type="molecule type" value="Genomic_DNA"/>
</dbReference>
<evidence type="ECO:0000256" key="1">
    <source>
        <dbReference type="SAM" id="SignalP"/>
    </source>
</evidence>
<dbReference type="Pfam" id="PF12499">
    <property type="entry name" value="DUF3707"/>
    <property type="match status" value="2"/>
</dbReference>
<reference evidence="3 4" key="1">
    <citation type="journal article" date="2010" name="Science">
        <title>Genomic analysis of organismal complexity in the multicellular green alga Volvox carteri.</title>
        <authorList>
            <person name="Prochnik S.E."/>
            <person name="Umen J."/>
            <person name="Nedelcu A.M."/>
            <person name="Hallmann A."/>
            <person name="Miller S.M."/>
            <person name="Nishii I."/>
            <person name="Ferris P."/>
            <person name="Kuo A."/>
            <person name="Mitros T."/>
            <person name="Fritz-Laylin L.K."/>
            <person name="Hellsten U."/>
            <person name="Chapman J."/>
            <person name="Simakov O."/>
            <person name="Rensing S.A."/>
            <person name="Terry A."/>
            <person name="Pangilinan J."/>
            <person name="Kapitonov V."/>
            <person name="Jurka J."/>
            <person name="Salamov A."/>
            <person name="Shapiro H."/>
            <person name="Schmutz J."/>
            <person name="Grimwood J."/>
            <person name="Lindquist E."/>
            <person name="Lucas S."/>
            <person name="Grigoriev I.V."/>
            <person name="Schmitt R."/>
            <person name="Kirk D."/>
            <person name="Rokhsar D.S."/>
        </authorList>
    </citation>
    <scope>NUCLEOTIDE SEQUENCE [LARGE SCALE GENOMIC DNA]</scope>
    <source>
        <strain evidence="4">f. Nagariensis / Eve</strain>
    </source>
</reference>
<dbReference type="KEGG" id="vcn:VOLCADRAFT_104151"/>
<protein>
    <submittedName>
        <fullName evidence="3">Extracellular matrix glycoprotein pherophorin-V31</fullName>
    </submittedName>
</protein>
<evidence type="ECO:0000313" key="4">
    <source>
        <dbReference type="Proteomes" id="UP000001058"/>
    </source>
</evidence>
<feature type="domain" description="Pherophorin" evidence="2">
    <location>
        <begin position="312"/>
        <end position="456"/>
    </location>
</feature>
<feature type="signal peptide" evidence="1">
    <location>
        <begin position="1"/>
        <end position="27"/>
    </location>
</feature>
<dbReference type="InParanoid" id="D8TRL6"/>